<dbReference type="GO" id="GO:0000272">
    <property type="term" value="P:polysaccharide catabolic process"/>
    <property type="evidence" value="ECO:0007669"/>
    <property type="project" value="InterPro"/>
</dbReference>
<keyword evidence="1" id="KW-0732">Signal</keyword>
<gene>
    <name evidence="2" type="ORF">SAMN04487860_107137</name>
</gene>
<sequence>MKKRIISILSAAAMICGITTALPVSAEDPVIVEKAAKSFSYKSMTFDEAIKDISGNYIWLSGSKEKLTPDWKYNRTLLTLDENSQPHIINATYVATAIKMEAGKVLPYDDIKAAVEAKRLIMPIIRKNGSEYEIISAESREAYDYTLELIKACPEVTAINMHYKLYEDTANYVSMGGVYYSGDMTVNEFTEKFPDFTAEKSDVEGKLFFTYNGRNDLYRRKDNTLYETMKSIQDNGDKLEFMWGMTELALLNPEMYYCNEPVIIDGTMGDANIDGYVDLSDSIMIMQSLANPDKYGINADGGITAQGKVNGDTDGNGLTNNDAREIQMSLLGLGSVPIPQKDDDIQLVNYDYVDFTDEDNNFILNFNDMEYYNSGATVGLDAIGDEIGEYEVLDREKNSGGTANVFAMADVSSEFAVAVKYSGSNNYHVYRNMWYQPKTVGQLIDDFNLEKYLNIYNVVYKGYKPERRSEKYLADKEYIWNTLFGNRDLETWGGNDDAPYSIPQIDRKDRYCKLEVICSLPVFGRNSFALEVHMNGVVSTNMVECGTHFYIGEEKALELIEKYSPKS</sequence>
<proteinExistence type="predicted"/>
<dbReference type="Proteomes" id="UP000184394">
    <property type="component" value="Unassembled WGS sequence"/>
</dbReference>
<protein>
    <recommendedName>
        <fullName evidence="4">Dockerin domain-containing protein</fullName>
    </recommendedName>
</protein>
<organism evidence="2 3">
    <name type="scientific">Ruminococcus flavefaciens</name>
    <dbReference type="NCBI Taxonomy" id="1265"/>
    <lineage>
        <taxon>Bacteria</taxon>
        <taxon>Bacillati</taxon>
        <taxon>Bacillota</taxon>
        <taxon>Clostridia</taxon>
        <taxon>Eubacteriales</taxon>
        <taxon>Oscillospiraceae</taxon>
        <taxon>Ruminococcus</taxon>
    </lineage>
</organism>
<dbReference type="EMBL" id="FRCT01000007">
    <property type="protein sequence ID" value="SHM60766.1"/>
    <property type="molecule type" value="Genomic_DNA"/>
</dbReference>
<dbReference type="Gene3D" id="1.10.1330.10">
    <property type="entry name" value="Dockerin domain"/>
    <property type="match status" value="1"/>
</dbReference>
<dbReference type="InterPro" id="IPR036439">
    <property type="entry name" value="Dockerin_dom_sf"/>
</dbReference>
<feature type="chain" id="PRO_5012974934" description="Dockerin domain-containing protein" evidence="1">
    <location>
        <begin position="27"/>
        <end position="567"/>
    </location>
</feature>
<dbReference type="OrthoDB" id="1815340at2"/>
<feature type="signal peptide" evidence="1">
    <location>
        <begin position="1"/>
        <end position="26"/>
    </location>
</feature>
<evidence type="ECO:0000313" key="2">
    <source>
        <dbReference type="EMBL" id="SHM60766.1"/>
    </source>
</evidence>
<evidence type="ECO:0008006" key="4">
    <source>
        <dbReference type="Google" id="ProtNLM"/>
    </source>
</evidence>
<evidence type="ECO:0000313" key="3">
    <source>
        <dbReference type="Proteomes" id="UP000184394"/>
    </source>
</evidence>
<dbReference type="AlphaFoldDB" id="A0A1M7K685"/>
<dbReference type="RefSeq" id="WP_072950918.1">
    <property type="nucleotide sequence ID" value="NZ_FRCT01000007.1"/>
</dbReference>
<accession>A0A1M7K685</accession>
<name>A0A1M7K685_RUMFL</name>
<evidence type="ECO:0000256" key="1">
    <source>
        <dbReference type="SAM" id="SignalP"/>
    </source>
</evidence>
<reference evidence="2 3" key="1">
    <citation type="submission" date="2016-11" db="EMBL/GenBank/DDBJ databases">
        <authorList>
            <person name="Jaros S."/>
            <person name="Januszkiewicz K."/>
            <person name="Wedrychowicz H."/>
        </authorList>
    </citation>
    <scope>NUCLEOTIDE SEQUENCE [LARGE SCALE GENOMIC DNA]</scope>
    <source>
        <strain evidence="2 3">Y1</strain>
    </source>
</reference>